<comment type="caution">
    <text evidence="2">The sequence shown here is derived from an EMBL/GenBank/DDBJ whole genome shotgun (WGS) entry which is preliminary data.</text>
</comment>
<proteinExistence type="predicted"/>
<keyword evidence="1" id="KW-1133">Transmembrane helix</keyword>
<evidence type="ECO:0000256" key="1">
    <source>
        <dbReference type="SAM" id="Phobius"/>
    </source>
</evidence>
<keyword evidence="1" id="KW-0812">Transmembrane</keyword>
<evidence type="ECO:0000313" key="3">
    <source>
        <dbReference type="Proteomes" id="UP001596410"/>
    </source>
</evidence>
<keyword evidence="1" id="KW-0472">Membrane</keyword>
<keyword evidence="3" id="KW-1185">Reference proteome</keyword>
<feature type="transmembrane region" description="Helical" evidence="1">
    <location>
        <begin position="124"/>
        <end position="143"/>
    </location>
</feature>
<dbReference type="EMBL" id="JBHSZV010000004">
    <property type="protein sequence ID" value="MFC7060409.1"/>
    <property type="molecule type" value="Genomic_DNA"/>
</dbReference>
<reference evidence="3" key="1">
    <citation type="journal article" date="2019" name="Int. J. Syst. Evol. Microbiol.">
        <title>The Global Catalogue of Microorganisms (GCM) 10K type strain sequencing project: providing services to taxonomists for standard genome sequencing and annotation.</title>
        <authorList>
            <consortium name="The Broad Institute Genomics Platform"/>
            <consortium name="The Broad Institute Genome Sequencing Center for Infectious Disease"/>
            <person name="Wu L."/>
            <person name="Ma J."/>
        </authorList>
    </citation>
    <scope>NUCLEOTIDE SEQUENCE [LARGE SCALE GENOMIC DNA]</scope>
    <source>
        <strain evidence="3">CGMCC 4.1621</strain>
    </source>
</reference>
<feature type="transmembrane region" description="Helical" evidence="1">
    <location>
        <begin position="93"/>
        <end position="112"/>
    </location>
</feature>
<dbReference type="RefSeq" id="WP_204706334.1">
    <property type="nucleotide sequence ID" value="NZ_JBHSZV010000004.1"/>
</dbReference>
<dbReference type="NCBIfam" id="NF041644">
    <property type="entry name" value="CBO0543_fam"/>
    <property type="match status" value="1"/>
</dbReference>
<protein>
    <submittedName>
        <fullName evidence="2">CBO0543 family protein</fullName>
    </submittedName>
</protein>
<sequence length="152" mass="19398">MTFALLLFVISWIFYIFFADKSKIHRFLSTIYFGMIVALMSDLFMHVVELWKFDIENRSQIFIARWLTSWGIYFVIMYLFLQWLPKKQTFWSMFKYLFYWTTFSIIAEWFFVKMDWFIHMEWWNLFHSYWADWLLYIIFYFHFKWIEKKQNN</sequence>
<gene>
    <name evidence="2" type="ORF">ACFQIC_00800</name>
</gene>
<feature type="transmembrane region" description="Helical" evidence="1">
    <location>
        <begin position="63"/>
        <end position="81"/>
    </location>
</feature>
<dbReference type="Proteomes" id="UP001596410">
    <property type="component" value="Unassembled WGS sequence"/>
</dbReference>
<accession>A0ABW2EJ17</accession>
<name>A0ABW2EJ17_9BACI</name>
<evidence type="ECO:0000313" key="2">
    <source>
        <dbReference type="EMBL" id="MFC7060409.1"/>
    </source>
</evidence>
<dbReference type="InterPro" id="IPR048147">
    <property type="entry name" value="CBO0543-like"/>
</dbReference>
<organism evidence="2 3">
    <name type="scientific">Halobacillus seohaensis</name>
    <dbReference type="NCBI Taxonomy" id="447421"/>
    <lineage>
        <taxon>Bacteria</taxon>
        <taxon>Bacillati</taxon>
        <taxon>Bacillota</taxon>
        <taxon>Bacilli</taxon>
        <taxon>Bacillales</taxon>
        <taxon>Bacillaceae</taxon>
        <taxon>Halobacillus</taxon>
    </lineage>
</organism>
<feature type="transmembrane region" description="Helical" evidence="1">
    <location>
        <begin position="29"/>
        <end position="51"/>
    </location>
</feature>